<keyword evidence="2" id="KW-1185">Reference proteome</keyword>
<comment type="caution">
    <text evidence="1">The sequence shown here is derived from an EMBL/GenBank/DDBJ whole genome shotgun (WGS) entry which is preliminary data.</text>
</comment>
<sequence>MVVSNINKSIVAVNSLLVDNGSTFLCYTKFWAYENITITDSIGAVSGFGHSSIKLYGNGSLASYDGCTSDTCVIIFRDTNVTFFENSQLSLKNITTILMDLTFYNPSNSYIFISSLHTLSPVILNDESNFTVTFKWQFTIF</sequence>
<reference evidence="1 2" key="1">
    <citation type="submission" date="2023-11" db="EMBL/GenBank/DDBJ databases">
        <title>Dfirmibasis_genome.</title>
        <authorList>
            <person name="Edelbroek B."/>
            <person name="Kjellin J."/>
            <person name="Jerlstrom-Hultqvist J."/>
            <person name="Soderbom F."/>
        </authorList>
    </citation>
    <scope>NUCLEOTIDE SEQUENCE [LARGE SCALE GENOMIC DNA]</scope>
    <source>
        <strain evidence="1 2">TNS-C-14</strain>
    </source>
</reference>
<dbReference type="AlphaFoldDB" id="A0AAN7TZA0"/>
<dbReference type="EMBL" id="JAVFKY010000001">
    <property type="protein sequence ID" value="KAK5582729.1"/>
    <property type="molecule type" value="Genomic_DNA"/>
</dbReference>
<gene>
    <name evidence="1" type="ORF">RB653_004314</name>
</gene>
<evidence type="ECO:0000313" key="1">
    <source>
        <dbReference type="EMBL" id="KAK5582729.1"/>
    </source>
</evidence>
<accession>A0AAN7TZA0</accession>
<evidence type="ECO:0000313" key="2">
    <source>
        <dbReference type="Proteomes" id="UP001344447"/>
    </source>
</evidence>
<organism evidence="1 2">
    <name type="scientific">Dictyostelium firmibasis</name>
    <dbReference type="NCBI Taxonomy" id="79012"/>
    <lineage>
        <taxon>Eukaryota</taxon>
        <taxon>Amoebozoa</taxon>
        <taxon>Evosea</taxon>
        <taxon>Eumycetozoa</taxon>
        <taxon>Dictyostelia</taxon>
        <taxon>Dictyosteliales</taxon>
        <taxon>Dictyosteliaceae</taxon>
        <taxon>Dictyostelium</taxon>
    </lineage>
</organism>
<name>A0AAN7TZA0_9MYCE</name>
<protein>
    <submittedName>
        <fullName evidence="1">Uncharacterized protein</fullName>
    </submittedName>
</protein>
<proteinExistence type="predicted"/>
<dbReference type="Proteomes" id="UP001344447">
    <property type="component" value="Unassembled WGS sequence"/>
</dbReference>